<proteinExistence type="predicted"/>
<dbReference type="KEGG" id="vzi:G5S32_11800"/>
<protein>
    <submittedName>
        <fullName evidence="2">Uncharacterized protein</fullName>
    </submittedName>
</protein>
<dbReference type="RefSeq" id="WP_165312193.1">
    <property type="nucleotide sequence ID" value="NZ_CP049331.1"/>
</dbReference>
<evidence type="ECO:0000256" key="1">
    <source>
        <dbReference type="SAM" id="SignalP"/>
    </source>
</evidence>
<dbReference type="EMBL" id="CP049331">
    <property type="protein sequence ID" value="QIH42629.1"/>
    <property type="molecule type" value="Genomic_DNA"/>
</dbReference>
<evidence type="ECO:0000313" key="3">
    <source>
        <dbReference type="Proteomes" id="UP000503003"/>
    </source>
</evidence>
<keyword evidence="1" id="KW-0732">Signal</keyword>
<name>A0A6G7CKK2_9VIBR</name>
<reference evidence="2 3" key="1">
    <citation type="submission" date="2020-02" db="EMBL/GenBank/DDBJ databases">
        <title>A complete genome of a marine bacterium Vibrio sp. ZWAL4003 isolated from the mangrove sediment with the ability to degrade polysaccharides.</title>
        <authorList>
            <person name="Wu J."/>
            <person name="Qu W."/>
            <person name="Zeng R."/>
        </authorList>
    </citation>
    <scope>NUCLEOTIDE SEQUENCE [LARGE SCALE GENOMIC DNA]</scope>
    <source>
        <strain evidence="2 3">ZWAL4003</strain>
    </source>
</reference>
<dbReference type="Proteomes" id="UP000503003">
    <property type="component" value="Chromosome 1"/>
</dbReference>
<feature type="signal peptide" evidence="1">
    <location>
        <begin position="1"/>
        <end position="18"/>
    </location>
</feature>
<organism evidence="2 3">
    <name type="scientific">Vibrio ziniensis</name>
    <dbReference type="NCBI Taxonomy" id="2711221"/>
    <lineage>
        <taxon>Bacteria</taxon>
        <taxon>Pseudomonadati</taxon>
        <taxon>Pseudomonadota</taxon>
        <taxon>Gammaproteobacteria</taxon>
        <taxon>Vibrionales</taxon>
        <taxon>Vibrionaceae</taxon>
        <taxon>Vibrio</taxon>
    </lineage>
</organism>
<feature type="chain" id="PRO_5026202127" evidence="1">
    <location>
        <begin position="19"/>
        <end position="158"/>
    </location>
</feature>
<keyword evidence="3" id="KW-1185">Reference proteome</keyword>
<accession>A0A6G7CKK2</accession>
<sequence length="158" mass="17743">MRLVLGITCLLIIFSAHSEPLPVLSSEQNRTFSKFYLADEPYREENRHKEISIDNGYIYAVFNDIDVYFGTGIPSSHVGISSSNENGFLSGVSYQLNSKVILSSSVQSYFSNRDGDININITAELTSRLQLSEDLDLRATLGYQEWQQGVEVGLGFRF</sequence>
<gene>
    <name evidence="2" type="ORF">G5S32_11800</name>
</gene>
<evidence type="ECO:0000313" key="2">
    <source>
        <dbReference type="EMBL" id="QIH42629.1"/>
    </source>
</evidence>
<dbReference type="AlphaFoldDB" id="A0A6G7CKK2"/>